<protein>
    <submittedName>
        <fullName evidence="15">Vomeronasal type-2 receptor 26-like</fullName>
    </submittedName>
</protein>
<keyword evidence="7" id="KW-0297">G-protein coupled receptor</keyword>
<dbReference type="PROSITE" id="PS50259">
    <property type="entry name" value="G_PROTEIN_RECEP_F3_4"/>
    <property type="match status" value="1"/>
</dbReference>
<dbReference type="InterPro" id="IPR038550">
    <property type="entry name" value="GPCR_3_9-Cys_sf"/>
</dbReference>
<keyword evidence="10" id="KW-0325">Glycoprotein</keyword>
<dbReference type="InterPro" id="IPR011500">
    <property type="entry name" value="GPCR_3_9-Cys_dom"/>
</dbReference>
<dbReference type="InterPro" id="IPR004073">
    <property type="entry name" value="GPCR_3_vmron_rcpt_2"/>
</dbReference>
<dbReference type="Pfam" id="PF00003">
    <property type="entry name" value="7tm_3"/>
    <property type="match status" value="1"/>
</dbReference>
<keyword evidence="6 12" id="KW-1133">Transmembrane helix</keyword>
<gene>
    <name evidence="15" type="primary">LOC129339419</name>
</gene>
<keyword evidence="4 12" id="KW-0812">Transmembrane</keyword>
<accession>A0AA97K6T8</accession>
<sequence>MPHSTCVESCHPGLSKKLREGKPVCCYECTPCPEDMISNHVDAVRCIKCPEEQYSNKNKDDCIPKLQIFLTYEEPLGIALVTLSSSLALVTGWVIQTFLKNWNSPIVKANNQNLTCILLISILLCYLSSLLFISKPRRVTCLLRQTTFGIIFSISVSCVLAKTITVVLAFMATKPGNRAQKWLGKNVTNSIVLFGSLIQVMVCIVWLVTSPPFPDFDMHSEIGHIIAGCNEGSLFMFYCVLGYMGFLAIVSFTVAFLARKLPDTFNEAKFITFSMLVFCCVWISFVPAYLSTKGKNVVAVEVFAILASNTGILACIFLPKCYIIVLRPDLNCRKLFIEKRHY</sequence>
<keyword evidence="3" id="KW-1003">Cell membrane</keyword>
<keyword evidence="11" id="KW-0807">Transducer</keyword>
<dbReference type="Proteomes" id="UP001190640">
    <property type="component" value="Chromosome 12"/>
</dbReference>
<evidence type="ECO:0000256" key="5">
    <source>
        <dbReference type="ARBA" id="ARBA00022729"/>
    </source>
</evidence>
<dbReference type="KEGG" id="emc:129339419"/>
<evidence type="ECO:0000256" key="7">
    <source>
        <dbReference type="ARBA" id="ARBA00023040"/>
    </source>
</evidence>
<dbReference type="PANTHER" id="PTHR24061:SF599">
    <property type="entry name" value="G-PROTEIN COUPLED RECEPTORS FAMILY 3 PROFILE DOMAIN-CONTAINING PROTEIN"/>
    <property type="match status" value="1"/>
</dbReference>
<feature type="transmembrane region" description="Helical" evidence="12">
    <location>
        <begin position="146"/>
        <end position="170"/>
    </location>
</feature>
<dbReference type="Gene3D" id="2.10.50.30">
    <property type="entry name" value="GPCR, family 3, nine cysteines domain"/>
    <property type="match status" value="1"/>
</dbReference>
<evidence type="ECO:0000256" key="12">
    <source>
        <dbReference type="SAM" id="Phobius"/>
    </source>
</evidence>
<dbReference type="GO" id="GO:0005886">
    <property type="term" value="C:plasma membrane"/>
    <property type="evidence" value="ECO:0007669"/>
    <property type="project" value="UniProtKB-SubCell"/>
</dbReference>
<comment type="subcellular location">
    <subcellularLocation>
        <location evidence="1">Cell membrane</location>
        <topology evidence="1">Multi-pass membrane protein</topology>
    </subcellularLocation>
</comment>
<dbReference type="InterPro" id="IPR000337">
    <property type="entry name" value="GPCR_3"/>
</dbReference>
<proteinExistence type="inferred from homology"/>
<evidence type="ECO:0000256" key="11">
    <source>
        <dbReference type="ARBA" id="ARBA00023224"/>
    </source>
</evidence>
<dbReference type="PRINTS" id="PR00248">
    <property type="entry name" value="GPCRMGR"/>
</dbReference>
<dbReference type="RefSeq" id="XP_054849974.1">
    <property type="nucleotide sequence ID" value="XM_054993999.1"/>
</dbReference>
<evidence type="ECO:0000256" key="2">
    <source>
        <dbReference type="ARBA" id="ARBA00007242"/>
    </source>
</evidence>
<keyword evidence="5" id="KW-0732">Signal</keyword>
<feature type="transmembrane region" description="Helical" evidence="12">
    <location>
        <begin position="235"/>
        <end position="258"/>
    </location>
</feature>
<evidence type="ECO:0000313" key="15">
    <source>
        <dbReference type="RefSeq" id="XP_054849974.1"/>
    </source>
</evidence>
<organism evidence="14 15">
    <name type="scientific">Eublepharis macularius</name>
    <name type="common">Leopard gecko</name>
    <name type="synonym">Cyrtodactylus macularius</name>
    <dbReference type="NCBI Taxonomy" id="481883"/>
    <lineage>
        <taxon>Eukaryota</taxon>
        <taxon>Metazoa</taxon>
        <taxon>Chordata</taxon>
        <taxon>Craniata</taxon>
        <taxon>Vertebrata</taxon>
        <taxon>Euteleostomi</taxon>
        <taxon>Lepidosauria</taxon>
        <taxon>Squamata</taxon>
        <taxon>Bifurcata</taxon>
        <taxon>Gekkota</taxon>
        <taxon>Eublepharidae</taxon>
        <taxon>Eublepharinae</taxon>
        <taxon>Eublepharis</taxon>
    </lineage>
</organism>
<evidence type="ECO:0000256" key="9">
    <source>
        <dbReference type="ARBA" id="ARBA00023170"/>
    </source>
</evidence>
<evidence type="ECO:0000256" key="8">
    <source>
        <dbReference type="ARBA" id="ARBA00023136"/>
    </source>
</evidence>
<evidence type="ECO:0000259" key="13">
    <source>
        <dbReference type="PROSITE" id="PS50259"/>
    </source>
</evidence>
<feature type="transmembrane region" description="Helical" evidence="12">
    <location>
        <begin position="76"/>
        <end position="95"/>
    </location>
</feature>
<dbReference type="InterPro" id="IPR000068">
    <property type="entry name" value="GPCR_3_Ca_sens_rcpt-rel"/>
</dbReference>
<feature type="transmembrane region" description="Helical" evidence="12">
    <location>
        <begin position="191"/>
        <end position="209"/>
    </location>
</feature>
<keyword evidence="9" id="KW-0675">Receptor</keyword>
<evidence type="ECO:0000256" key="1">
    <source>
        <dbReference type="ARBA" id="ARBA00004651"/>
    </source>
</evidence>
<dbReference type="GeneID" id="129339419"/>
<evidence type="ECO:0000313" key="14">
    <source>
        <dbReference type="Proteomes" id="UP001190640"/>
    </source>
</evidence>
<name>A0AA97K6T8_EUBMA</name>
<dbReference type="PANTHER" id="PTHR24061">
    <property type="entry name" value="CALCIUM-SENSING RECEPTOR-RELATED"/>
    <property type="match status" value="1"/>
</dbReference>
<reference evidence="15" key="1">
    <citation type="submission" date="2025-08" db="UniProtKB">
        <authorList>
            <consortium name="RefSeq"/>
        </authorList>
    </citation>
    <scope>IDENTIFICATION</scope>
    <source>
        <tissue evidence="15">Blood</tissue>
    </source>
</reference>
<evidence type="ECO:0000256" key="3">
    <source>
        <dbReference type="ARBA" id="ARBA00022475"/>
    </source>
</evidence>
<dbReference type="FunFam" id="2.10.50.30:FF:000002">
    <property type="entry name" value="Vomeronasal 2 receptor, h1"/>
    <property type="match status" value="1"/>
</dbReference>
<keyword evidence="8 12" id="KW-0472">Membrane</keyword>
<dbReference type="InterPro" id="IPR017978">
    <property type="entry name" value="GPCR_3_C"/>
</dbReference>
<dbReference type="PROSITE" id="PS00981">
    <property type="entry name" value="G_PROTEIN_RECEP_F3_3"/>
    <property type="match status" value="1"/>
</dbReference>
<evidence type="ECO:0000256" key="6">
    <source>
        <dbReference type="ARBA" id="ARBA00022989"/>
    </source>
</evidence>
<evidence type="ECO:0000256" key="10">
    <source>
        <dbReference type="ARBA" id="ARBA00023180"/>
    </source>
</evidence>
<dbReference type="InterPro" id="IPR017979">
    <property type="entry name" value="GPCR_3_CS"/>
</dbReference>
<evidence type="ECO:0000256" key="4">
    <source>
        <dbReference type="ARBA" id="ARBA00022692"/>
    </source>
</evidence>
<dbReference type="Pfam" id="PF07562">
    <property type="entry name" value="NCD3G"/>
    <property type="match status" value="1"/>
</dbReference>
<dbReference type="CDD" id="cd15283">
    <property type="entry name" value="7tmC_V2R_pheromone"/>
    <property type="match status" value="1"/>
</dbReference>
<feature type="domain" description="G-protein coupled receptors family 3 profile" evidence="13">
    <location>
        <begin position="76"/>
        <end position="340"/>
    </location>
</feature>
<feature type="transmembrane region" description="Helical" evidence="12">
    <location>
        <begin position="116"/>
        <end position="134"/>
    </location>
</feature>
<feature type="transmembrane region" description="Helical" evidence="12">
    <location>
        <begin position="270"/>
        <end position="290"/>
    </location>
</feature>
<keyword evidence="14" id="KW-1185">Reference proteome</keyword>
<dbReference type="PRINTS" id="PR01535">
    <property type="entry name" value="VOMERONASL2R"/>
</dbReference>
<comment type="similarity">
    <text evidence="2">Belongs to the G-protein coupled receptor 3 family.</text>
</comment>
<dbReference type="AlphaFoldDB" id="A0AA97K6T8"/>
<dbReference type="GO" id="GO:0004930">
    <property type="term" value="F:G protein-coupled receptor activity"/>
    <property type="evidence" value="ECO:0007669"/>
    <property type="project" value="UniProtKB-KW"/>
</dbReference>
<feature type="transmembrane region" description="Helical" evidence="12">
    <location>
        <begin position="302"/>
        <end position="325"/>
    </location>
</feature>